<evidence type="ECO:0000313" key="7">
    <source>
        <dbReference type="EMBL" id="QEQ97746.1"/>
    </source>
</evidence>
<dbReference type="GO" id="GO:0006354">
    <property type="term" value="P:DNA-templated transcription elongation"/>
    <property type="evidence" value="ECO:0007669"/>
    <property type="project" value="TreeGrafter"/>
</dbReference>
<feature type="domain" description="Transcription elongation factor GreA/GreB N-terminal" evidence="6">
    <location>
        <begin position="5"/>
        <end position="74"/>
    </location>
</feature>
<dbReference type="RefSeq" id="WP_138987861.1">
    <property type="nucleotide sequence ID" value="NZ_CP043869.1"/>
</dbReference>
<dbReference type="InterPro" id="IPR028624">
    <property type="entry name" value="Tscrpt_elong_fac_GreA/B"/>
</dbReference>
<dbReference type="KEGG" id="ncu:F0U83_14005"/>
<evidence type="ECO:0000259" key="6">
    <source>
        <dbReference type="Pfam" id="PF03449"/>
    </source>
</evidence>
<dbReference type="SUPFAM" id="SSF54534">
    <property type="entry name" value="FKBP-like"/>
    <property type="match status" value="1"/>
</dbReference>
<evidence type="ECO:0000256" key="1">
    <source>
        <dbReference type="ARBA" id="ARBA00023015"/>
    </source>
</evidence>
<dbReference type="FunFam" id="1.10.287.180:FF:000001">
    <property type="entry name" value="Transcription elongation factor GreA"/>
    <property type="match status" value="1"/>
</dbReference>
<dbReference type="GO" id="GO:0070063">
    <property type="term" value="F:RNA polymerase binding"/>
    <property type="evidence" value="ECO:0007669"/>
    <property type="project" value="InterPro"/>
</dbReference>
<dbReference type="InterPro" id="IPR036953">
    <property type="entry name" value="GreA/GreB_C_sf"/>
</dbReference>
<dbReference type="InterPro" id="IPR022691">
    <property type="entry name" value="Tscrpt_elong_fac_GreA/B_N"/>
</dbReference>
<dbReference type="Pfam" id="PF03449">
    <property type="entry name" value="GreA_GreB_N"/>
    <property type="match status" value="1"/>
</dbReference>
<comment type="similarity">
    <text evidence="4">Belongs to the GreA/GreB family. GreB subfamily.</text>
</comment>
<reference evidence="7 8" key="1">
    <citation type="journal article" date="2019" name="Biochem. Eng. J.">
        <title>Metabolic engineering of the marine bacteria Neptunomonas concharum for the production of acetoin and meso-2,3-butanediol from acetate.</title>
        <authorList>
            <person name="Li W."/>
            <person name="Pu N."/>
            <person name="Liu C.-X."/>
            <person name="Yuan Q.-P."/>
            <person name="Li Z.-J."/>
        </authorList>
    </citation>
    <scope>NUCLEOTIDE SEQUENCE [LARGE SCALE GENOMIC DNA]</scope>
    <source>
        <strain evidence="7 8">JCM17730</strain>
    </source>
</reference>
<dbReference type="PANTHER" id="PTHR30437">
    <property type="entry name" value="TRANSCRIPTION ELONGATION FACTOR GREA"/>
    <property type="match status" value="1"/>
</dbReference>
<dbReference type="PROSITE" id="PS00829">
    <property type="entry name" value="GREAB_1"/>
    <property type="match status" value="1"/>
</dbReference>
<dbReference type="Gene3D" id="3.10.50.30">
    <property type="entry name" value="Transcription elongation factor, GreA/GreB, C-terminal domain"/>
    <property type="match status" value="1"/>
</dbReference>
<evidence type="ECO:0000256" key="4">
    <source>
        <dbReference type="HAMAP-Rule" id="MF_00930"/>
    </source>
</evidence>
<dbReference type="InterPro" id="IPR001437">
    <property type="entry name" value="Tscrpt_elong_fac_GreA/B_C"/>
</dbReference>
<dbReference type="PANTHER" id="PTHR30437:SF6">
    <property type="entry name" value="TRANSCRIPTION ELONGATION FACTOR GREB"/>
    <property type="match status" value="1"/>
</dbReference>
<comment type="function">
    <text evidence="4">Necessary for efficient RNA polymerase transcription elongation past template-encoded arresting sites. The arresting sites in DNA have the property of trapping a certain fraction of elongating RNA polymerases that pass through, resulting in locked ternary complexes. Cleavage of the nascent transcript by cleavage factors such as GreA or GreB allows the resumption of elongation from the new 3'terminus. GreB releases sequences of up to 9 nucleotides in length.</text>
</comment>
<dbReference type="PROSITE" id="PS00830">
    <property type="entry name" value="GREAB_2"/>
    <property type="match status" value="1"/>
</dbReference>
<dbReference type="AlphaFoldDB" id="A0A5P1REP9"/>
<dbReference type="SUPFAM" id="SSF46557">
    <property type="entry name" value="GreA transcript cleavage protein, N-terminal domain"/>
    <property type="match status" value="1"/>
</dbReference>
<evidence type="ECO:0000256" key="2">
    <source>
        <dbReference type="ARBA" id="ARBA00023125"/>
    </source>
</evidence>
<dbReference type="InterPro" id="IPR018151">
    <property type="entry name" value="TF_GreA/GreB_CS"/>
</dbReference>
<dbReference type="InterPro" id="IPR023459">
    <property type="entry name" value="Tscrpt_elong_fac_GreA/B_fam"/>
</dbReference>
<keyword evidence="2 4" id="KW-0238">DNA-binding</keyword>
<dbReference type="Pfam" id="PF01272">
    <property type="entry name" value="GreA_GreB"/>
    <property type="match status" value="1"/>
</dbReference>
<dbReference type="PIRSF" id="PIRSF006092">
    <property type="entry name" value="GreA_GreB"/>
    <property type="match status" value="1"/>
</dbReference>
<evidence type="ECO:0000259" key="5">
    <source>
        <dbReference type="Pfam" id="PF01272"/>
    </source>
</evidence>
<evidence type="ECO:0000313" key="8">
    <source>
        <dbReference type="Proteomes" id="UP000324760"/>
    </source>
</evidence>
<organism evidence="7 8">
    <name type="scientific">Neptunomonas concharum</name>
    <dbReference type="NCBI Taxonomy" id="1031538"/>
    <lineage>
        <taxon>Bacteria</taxon>
        <taxon>Pseudomonadati</taxon>
        <taxon>Pseudomonadota</taxon>
        <taxon>Gammaproteobacteria</taxon>
        <taxon>Oceanospirillales</taxon>
        <taxon>Oceanospirillaceae</taxon>
        <taxon>Neptunomonas</taxon>
    </lineage>
</organism>
<keyword evidence="1 4" id="KW-0805">Transcription regulation</keyword>
<dbReference type="HAMAP" id="MF_00105">
    <property type="entry name" value="GreA_GreB"/>
    <property type="match status" value="1"/>
</dbReference>
<dbReference type="HAMAP" id="MF_00930">
    <property type="entry name" value="GreB"/>
    <property type="match status" value="1"/>
</dbReference>
<evidence type="ECO:0000256" key="3">
    <source>
        <dbReference type="ARBA" id="ARBA00023163"/>
    </source>
</evidence>
<gene>
    <name evidence="4 7" type="primary">greB</name>
    <name evidence="7" type="ORF">F0U83_14005</name>
</gene>
<dbReference type="OrthoDB" id="5511940at2"/>
<feature type="domain" description="Transcription elongation factor GreA/GreB C-terminal" evidence="5">
    <location>
        <begin position="81"/>
        <end position="155"/>
    </location>
</feature>
<keyword evidence="3 4" id="KW-0804">Transcription</keyword>
<sequence length="160" mass="18846">MKAKLITREGYEALQTELNYLWKEYRPEITRKVTWAASLGDRSENADYQYNKKILREIDRRVRYLRKRLDELQIVEYSPQQDGKVFFGAWVDIVNDDDEEKRFRIVGVDEIYGRSDYISIDSPMARALLKKSVDDEAIVPTPSGDKIWYVNAISYPQTPE</sequence>
<keyword evidence="7" id="KW-0648">Protein biosynthesis</keyword>
<dbReference type="NCBIfam" id="TIGR01461">
    <property type="entry name" value="greB"/>
    <property type="match status" value="1"/>
</dbReference>
<dbReference type="GO" id="GO:0003746">
    <property type="term" value="F:translation elongation factor activity"/>
    <property type="evidence" value="ECO:0007669"/>
    <property type="project" value="UniProtKB-KW"/>
</dbReference>
<dbReference type="GO" id="GO:0003677">
    <property type="term" value="F:DNA binding"/>
    <property type="evidence" value="ECO:0007669"/>
    <property type="project" value="UniProtKB-UniRule"/>
</dbReference>
<dbReference type="FunFam" id="3.10.50.30:FF:000001">
    <property type="entry name" value="Transcription elongation factor GreA"/>
    <property type="match status" value="1"/>
</dbReference>
<dbReference type="GO" id="GO:0032784">
    <property type="term" value="P:regulation of DNA-templated transcription elongation"/>
    <property type="evidence" value="ECO:0007669"/>
    <property type="project" value="UniProtKB-UniRule"/>
</dbReference>
<proteinExistence type="inferred from homology"/>
<dbReference type="InterPro" id="IPR006358">
    <property type="entry name" value="Tscrpt_elong_fac_GreB"/>
</dbReference>
<dbReference type="InterPro" id="IPR036805">
    <property type="entry name" value="Tscrpt_elong_fac_GreA/B_N_sf"/>
</dbReference>
<dbReference type="NCBIfam" id="NF002506">
    <property type="entry name" value="PRK01885.1"/>
    <property type="match status" value="1"/>
</dbReference>
<keyword evidence="7" id="KW-0251">Elongation factor</keyword>
<dbReference type="Proteomes" id="UP000324760">
    <property type="component" value="Chromosome"/>
</dbReference>
<dbReference type="Gene3D" id="1.10.287.180">
    <property type="entry name" value="Transcription elongation factor, GreA/GreB, N-terminal domain"/>
    <property type="match status" value="1"/>
</dbReference>
<dbReference type="EMBL" id="CP043869">
    <property type="protein sequence ID" value="QEQ97746.1"/>
    <property type="molecule type" value="Genomic_DNA"/>
</dbReference>
<keyword evidence="8" id="KW-1185">Reference proteome</keyword>
<accession>A0A5P1REP9</accession>
<protein>
    <recommendedName>
        <fullName evidence="4">Transcription elongation factor GreB</fullName>
    </recommendedName>
    <alternativeName>
        <fullName evidence="4">Transcript cleavage factor GreB</fullName>
    </alternativeName>
</protein>
<name>A0A5P1REP9_9GAMM</name>